<reference evidence="3 4" key="1">
    <citation type="submission" date="2024-11" db="EMBL/GenBank/DDBJ databases">
        <authorList>
            <person name="Mikucki A.G."/>
            <person name="Kahler C.M."/>
        </authorList>
    </citation>
    <scope>NUCLEOTIDE SEQUENCE [LARGE SCALE GENOMIC DNA]</scope>
    <source>
        <strain evidence="3 4">EXNM717</strain>
    </source>
</reference>
<dbReference type="SUPFAM" id="SSF54001">
    <property type="entry name" value="Cysteine proteinases"/>
    <property type="match status" value="1"/>
</dbReference>
<keyword evidence="4" id="KW-1185">Reference proteome</keyword>
<evidence type="ECO:0000259" key="2">
    <source>
        <dbReference type="Pfam" id="PF05257"/>
    </source>
</evidence>
<feature type="region of interest" description="Disordered" evidence="1">
    <location>
        <begin position="246"/>
        <end position="274"/>
    </location>
</feature>
<dbReference type="Pfam" id="PF05257">
    <property type="entry name" value="CHAP"/>
    <property type="match status" value="1"/>
</dbReference>
<feature type="compositionally biased region" description="Polar residues" evidence="1">
    <location>
        <begin position="252"/>
        <end position="262"/>
    </location>
</feature>
<dbReference type="InterPro" id="IPR038765">
    <property type="entry name" value="Papain-like_cys_pep_sf"/>
</dbReference>
<organism evidence="3 4">
    <name type="scientific">Neisseria oralis</name>
    <dbReference type="NCBI Taxonomy" id="1107316"/>
    <lineage>
        <taxon>Bacteria</taxon>
        <taxon>Pseudomonadati</taxon>
        <taxon>Pseudomonadota</taxon>
        <taxon>Betaproteobacteria</taxon>
        <taxon>Neisseriales</taxon>
        <taxon>Neisseriaceae</taxon>
        <taxon>Neisseria</taxon>
    </lineage>
</organism>
<gene>
    <name evidence="3" type="ORF">ACI43T_09060</name>
</gene>
<sequence length="274" mass="31043">MAANEFKVSNQENSKEYIKDQVINDYIENLRKYNGYTEKGKDITIFGAHYGLQGKFWCDMYVDYVMEESFGKQNARQMIGGFSARTENSKNNYQKIGGWNDSANYTPQKGDQIFFLLPTKDKTRTVNHTGVVTDVDLEKGIVYTIEGNTSAKPGDRSGTTVREKQYNLNHPSIKGYGTPNWDIEIKDRLDNLEQNENTKENNSPADKLQALIQGLKNDTDGTFATKALAENPDVVANFRAEQAEALKENRQQQETAQNTPQMQEERSYGGRSFG</sequence>
<dbReference type="RefSeq" id="WP_377079807.1">
    <property type="nucleotide sequence ID" value="NZ_JBJGEB010000009.1"/>
</dbReference>
<dbReference type="InterPro" id="IPR007921">
    <property type="entry name" value="CHAP_dom"/>
</dbReference>
<name>A0ABW8Q6B6_9NEIS</name>
<accession>A0ABW8Q6B6</accession>
<comment type="caution">
    <text evidence="3">The sequence shown here is derived from an EMBL/GenBank/DDBJ whole genome shotgun (WGS) entry which is preliminary data.</text>
</comment>
<evidence type="ECO:0000313" key="3">
    <source>
        <dbReference type="EMBL" id="MFK7642638.1"/>
    </source>
</evidence>
<protein>
    <submittedName>
        <fullName evidence="3">CHAP domain-containing protein</fullName>
    </submittedName>
</protein>
<feature type="domain" description="Peptidase C51" evidence="2">
    <location>
        <begin position="56"/>
        <end position="148"/>
    </location>
</feature>
<proteinExistence type="predicted"/>
<dbReference type="Proteomes" id="UP001621964">
    <property type="component" value="Unassembled WGS sequence"/>
</dbReference>
<evidence type="ECO:0000256" key="1">
    <source>
        <dbReference type="SAM" id="MobiDB-lite"/>
    </source>
</evidence>
<evidence type="ECO:0000313" key="4">
    <source>
        <dbReference type="Proteomes" id="UP001621964"/>
    </source>
</evidence>
<dbReference type="EMBL" id="JBJGEB010000009">
    <property type="protein sequence ID" value="MFK7642638.1"/>
    <property type="molecule type" value="Genomic_DNA"/>
</dbReference>